<dbReference type="Pfam" id="PF00892">
    <property type="entry name" value="EamA"/>
    <property type="match status" value="2"/>
</dbReference>
<evidence type="ECO:0000313" key="2">
    <source>
        <dbReference type="EMBL" id="SNR86208.1"/>
    </source>
</evidence>
<dbReference type="PANTHER" id="PTHR22911">
    <property type="entry name" value="ACYL-MALONYL CONDENSING ENZYME-RELATED"/>
    <property type="match status" value="1"/>
</dbReference>
<dbReference type="Proteomes" id="UP000198324">
    <property type="component" value="Unassembled WGS sequence"/>
</dbReference>
<organism evidence="2 3">
    <name type="scientific">Humidesulfovibrio mexicanus</name>
    <dbReference type="NCBI Taxonomy" id="147047"/>
    <lineage>
        <taxon>Bacteria</taxon>
        <taxon>Pseudomonadati</taxon>
        <taxon>Thermodesulfobacteriota</taxon>
        <taxon>Desulfovibrionia</taxon>
        <taxon>Desulfovibrionales</taxon>
        <taxon>Desulfovibrionaceae</taxon>
        <taxon>Humidesulfovibrio</taxon>
    </lineage>
</organism>
<dbReference type="RefSeq" id="WP_089273470.1">
    <property type="nucleotide sequence ID" value="NZ_FZOC01000003.1"/>
</dbReference>
<evidence type="ECO:0000259" key="1">
    <source>
        <dbReference type="Pfam" id="PF00892"/>
    </source>
</evidence>
<sequence length="289" mass="30485">MWRLVLGAVLISFSPLFVKLAAPYGVGGDAAAFHRVLIGGVGLYLASLASREPRSRLSAMPRAGWWWSLACAGFFAGDLVCWHLSILYIGPGLSTLFGNFQVFVLAAWGIVFLGERPGLRFFAGLALAMGGLLAIVAPAWASAGADYHWGVLFGLFSGLFYAGFILALGRSMALCGDGSQLAVMTANSLMTAALLLPVLLVRGESPLLPLGMPLLLMAGYGITSQLMGWALISRGLRDTRMSLAGLILLLQPALAYVWDLAFFARPAGLAELLGVAATLVGIGLGARRR</sequence>
<dbReference type="PANTHER" id="PTHR22911:SF102">
    <property type="entry name" value="MEMBRANE PROTEIN"/>
    <property type="match status" value="1"/>
</dbReference>
<dbReference type="EMBL" id="FZOC01000003">
    <property type="protein sequence ID" value="SNR86208.1"/>
    <property type="molecule type" value="Genomic_DNA"/>
</dbReference>
<dbReference type="InterPro" id="IPR000620">
    <property type="entry name" value="EamA_dom"/>
</dbReference>
<name>A0A238ZTG1_9BACT</name>
<gene>
    <name evidence="2" type="ORF">SAMN04488503_1566</name>
</gene>
<accession>A0A238ZTG1</accession>
<dbReference type="AlphaFoldDB" id="A0A238ZTG1"/>
<keyword evidence="3" id="KW-1185">Reference proteome</keyword>
<proteinExistence type="predicted"/>
<protein>
    <submittedName>
        <fullName evidence="2">EamA-like transporter family protein</fullName>
    </submittedName>
</protein>
<evidence type="ECO:0000313" key="3">
    <source>
        <dbReference type="Proteomes" id="UP000198324"/>
    </source>
</evidence>
<dbReference type="InterPro" id="IPR037185">
    <property type="entry name" value="EmrE-like"/>
</dbReference>
<feature type="domain" description="EamA" evidence="1">
    <location>
        <begin position="149"/>
        <end position="283"/>
    </location>
</feature>
<dbReference type="GO" id="GO:0016020">
    <property type="term" value="C:membrane"/>
    <property type="evidence" value="ECO:0007669"/>
    <property type="project" value="InterPro"/>
</dbReference>
<feature type="domain" description="EamA" evidence="1">
    <location>
        <begin position="4"/>
        <end position="136"/>
    </location>
</feature>
<dbReference type="OrthoDB" id="5315632at2"/>
<reference evidence="2 3" key="1">
    <citation type="submission" date="2017-06" db="EMBL/GenBank/DDBJ databases">
        <authorList>
            <person name="Kim H.J."/>
            <person name="Triplett B.A."/>
        </authorList>
    </citation>
    <scope>NUCLEOTIDE SEQUENCE [LARGE SCALE GENOMIC DNA]</scope>
    <source>
        <strain evidence="2 3">DSM 13116</strain>
    </source>
</reference>
<dbReference type="SUPFAM" id="SSF103481">
    <property type="entry name" value="Multidrug resistance efflux transporter EmrE"/>
    <property type="match status" value="2"/>
</dbReference>